<accession>A0AAN9J4N4</accession>
<dbReference type="AlphaFoldDB" id="A0AAN9J4N4"/>
<evidence type="ECO:0000313" key="2">
    <source>
        <dbReference type="EMBL" id="KAK7291704.1"/>
    </source>
</evidence>
<evidence type="ECO:0000256" key="1">
    <source>
        <dbReference type="SAM" id="Phobius"/>
    </source>
</evidence>
<name>A0AAN9J4N4_CROPI</name>
<comment type="caution">
    <text evidence="2">The sequence shown here is derived from an EMBL/GenBank/DDBJ whole genome shotgun (WGS) entry which is preliminary data.</text>
</comment>
<feature type="transmembrane region" description="Helical" evidence="1">
    <location>
        <begin position="42"/>
        <end position="63"/>
    </location>
</feature>
<keyword evidence="3" id="KW-1185">Reference proteome</keyword>
<proteinExistence type="predicted"/>
<sequence>MKEIQTPHKMYATSAEKQRNRRLKHFPNSNLALHNPLSLSSFSVFVFLSSYSISYNSFFVFIFRQLTKKRLSSAFSSVYEDSANFSPISKASDATHNEDVTTLLLEEASTENMPSDMMSSEKITEESGNSSTLTDCFGAYELDSAMFTFADEEIVENSPRNVQPQVCNSIVADPRYRQAVDEITKNVMEELYGNIQLGDSNCVDRVLDEKNVMLFLCLCIWIVVVFAVFFFTSDICCPPSGHVPT</sequence>
<dbReference type="EMBL" id="JAYWIO010000001">
    <property type="protein sequence ID" value="KAK7291704.1"/>
    <property type="molecule type" value="Genomic_DNA"/>
</dbReference>
<keyword evidence="1" id="KW-0472">Membrane</keyword>
<organism evidence="2 3">
    <name type="scientific">Crotalaria pallida</name>
    <name type="common">Smooth rattlebox</name>
    <name type="synonym">Crotalaria striata</name>
    <dbReference type="NCBI Taxonomy" id="3830"/>
    <lineage>
        <taxon>Eukaryota</taxon>
        <taxon>Viridiplantae</taxon>
        <taxon>Streptophyta</taxon>
        <taxon>Embryophyta</taxon>
        <taxon>Tracheophyta</taxon>
        <taxon>Spermatophyta</taxon>
        <taxon>Magnoliopsida</taxon>
        <taxon>eudicotyledons</taxon>
        <taxon>Gunneridae</taxon>
        <taxon>Pentapetalae</taxon>
        <taxon>rosids</taxon>
        <taxon>fabids</taxon>
        <taxon>Fabales</taxon>
        <taxon>Fabaceae</taxon>
        <taxon>Papilionoideae</taxon>
        <taxon>50 kb inversion clade</taxon>
        <taxon>genistoids sensu lato</taxon>
        <taxon>core genistoids</taxon>
        <taxon>Crotalarieae</taxon>
        <taxon>Crotalaria</taxon>
    </lineage>
</organism>
<feature type="transmembrane region" description="Helical" evidence="1">
    <location>
        <begin position="212"/>
        <end position="231"/>
    </location>
</feature>
<reference evidence="2 3" key="1">
    <citation type="submission" date="2024-01" db="EMBL/GenBank/DDBJ databases">
        <title>The genomes of 5 underutilized Papilionoideae crops provide insights into root nodulation and disease resistanc.</title>
        <authorList>
            <person name="Yuan L."/>
        </authorList>
    </citation>
    <scope>NUCLEOTIDE SEQUENCE [LARGE SCALE GENOMIC DNA]</scope>
    <source>
        <strain evidence="2">ZHUSHIDOU_FW_LH</strain>
        <tissue evidence="2">Leaf</tissue>
    </source>
</reference>
<keyword evidence="1" id="KW-0812">Transmembrane</keyword>
<dbReference type="Proteomes" id="UP001372338">
    <property type="component" value="Unassembled WGS sequence"/>
</dbReference>
<protein>
    <submittedName>
        <fullName evidence="2">Uncharacterized protein</fullName>
    </submittedName>
</protein>
<evidence type="ECO:0000313" key="3">
    <source>
        <dbReference type="Proteomes" id="UP001372338"/>
    </source>
</evidence>
<keyword evidence="1" id="KW-1133">Transmembrane helix</keyword>
<gene>
    <name evidence="2" type="ORF">RIF29_07066</name>
</gene>